<name>A0A072ULA9_MEDTR</name>
<sequence>MKDILPVEVIVPSIGVPLKSKLKQSSNKKVRPRIVQGRDFVPKKVLPFQLDSRGKWTPNYEGSCAMTFTTMDGNKLARPMNASAVKKYFVKNKNLEQGHSKLLRRKAVIVFNVPSNTFTIFQIFQRSVEHCHWQVTTQFIKFELVPIYLELSFILFAKFLLFFMTILKAKNFKNTKLFFTSFEKCEQQTHSLRTRE</sequence>
<keyword evidence="4" id="KW-1185">Reference proteome</keyword>
<evidence type="ECO:0000313" key="4">
    <source>
        <dbReference type="Proteomes" id="UP000002051"/>
    </source>
</evidence>
<organism evidence="2 4">
    <name type="scientific">Medicago truncatula</name>
    <name type="common">Barrel medic</name>
    <name type="synonym">Medicago tribuloides</name>
    <dbReference type="NCBI Taxonomy" id="3880"/>
    <lineage>
        <taxon>Eukaryota</taxon>
        <taxon>Viridiplantae</taxon>
        <taxon>Streptophyta</taxon>
        <taxon>Embryophyta</taxon>
        <taxon>Tracheophyta</taxon>
        <taxon>Spermatophyta</taxon>
        <taxon>Magnoliopsida</taxon>
        <taxon>eudicotyledons</taxon>
        <taxon>Gunneridae</taxon>
        <taxon>Pentapetalae</taxon>
        <taxon>rosids</taxon>
        <taxon>fabids</taxon>
        <taxon>Fabales</taxon>
        <taxon>Fabaceae</taxon>
        <taxon>Papilionoideae</taxon>
        <taxon>50 kb inversion clade</taxon>
        <taxon>NPAAA clade</taxon>
        <taxon>Hologalegina</taxon>
        <taxon>IRL clade</taxon>
        <taxon>Trifolieae</taxon>
        <taxon>Medicago</taxon>
    </lineage>
</organism>
<evidence type="ECO:0000313" key="2">
    <source>
        <dbReference type="EMBL" id="KEH26630.1"/>
    </source>
</evidence>
<evidence type="ECO:0000313" key="3">
    <source>
        <dbReference type="EnsemblPlants" id="KEH26630"/>
    </source>
</evidence>
<dbReference type="EMBL" id="CM001222">
    <property type="protein sequence ID" value="KEH26630.1"/>
    <property type="molecule type" value="Genomic_DNA"/>
</dbReference>
<reference evidence="3" key="3">
    <citation type="submission" date="2015-04" db="UniProtKB">
        <authorList>
            <consortium name="EnsemblPlants"/>
        </authorList>
    </citation>
    <scope>IDENTIFICATION</scope>
    <source>
        <strain evidence="3">cv. Jemalong A17</strain>
    </source>
</reference>
<gene>
    <name evidence="2" type="ordered locus">MTR_6g466470</name>
</gene>
<feature type="transmembrane region" description="Helical" evidence="1">
    <location>
        <begin position="145"/>
        <end position="167"/>
    </location>
</feature>
<dbReference type="Proteomes" id="UP000002051">
    <property type="component" value="Chromosome 6"/>
</dbReference>
<keyword evidence="1" id="KW-0472">Membrane</keyword>
<keyword evidence="1" id="KW-1133">Transmembrane helix</keyword>
<proteinExistence type="predicted"/>
<accession>A0A072ULA9</accession>
<dbReference type="HOGENOM" id="CLU_1392087_0_0_1"/>
<keyword evidence="1 2" id="KW-0812">Transmembrane</keyword>
<reference evidence="2 4" key="1">
    <citation type="journal article" date="2011" name="Nature">
        <title>The Medicago genome provides insight into the evolution of rhizobial symbioses.</title>
        <authorList>
            <person name="Young N.D."/>
            <person name="Debelle F."/>
            <person name="Oldroyd G.E."/>
            <person name="Geurts R."/>
            <person name="Cannon S.B."/>
            <person name="Udvardi M.K."/>
            <person name="Benedito V.A."/>
            <person name="Mayer K.F."/>
            <person name="Gouzy J."/>
            <person name="Schoof H."/>
            <person name="Van de Peer Y."/>
            <person name="Proost S."/>
            <person name="Cook D.R."/>
            <person name="Meyers B.C."/>
            <person name="Spannagl M."/>
            <person name="Cheung F."/>
            <person name="De Mita S."/>
            <person name="Krishnakumar V."/>
            <person name="Gundlach H."/>
            <person name="Zhou S."/>
            <person name="Mudge J."/>
            <person name="Bharti A.K."/>
            <person name="Murray J.D."/>
            <person name="Naoumkina M.A."/>
            <person name="Rosen B."/>
            <person name="Silverstein K.A."/>
            <person name="Tang H."/>
            <person name="Rombauts S."/>
            <person name="Zhao P.X."/>
            <person name="Zhou P."/>
            <person name="Barbe V."/>
            <person name="Bardou P."/>
            <person name="Bechner M."/>
            <person name="Bellec A."/>
            <person name="Berger A."/>
            <person name="Berges H."/>
            <person name="Bidwell S."/>
            <person name="Bisseling T."/>
            <person name="Choisne N."/>
            <person name="Couloux A."/>
            <person name="Denny R."/>
            <person name="Deshpande S."/>
            <person name="Dai X."/>
            <person name="Doyle J.J."/>
            <person name="Dudez A.M."/>
            <person name="Farmer A.D."/>
            <person name="Fouteau S."/>
            <person name="Franken C."/>
            <person name="Gibelin C."/>
            <person name="Gish J."/>
            <person name="Goldstein S."/>
            <person name="Gonzalez A.J."/>
            <person name="Green P.J."/>
            <person name="Hallab A."/>
            <person name="Hartog M."/>
            <person name="Hua A."/>
            <person name="Humphray S.J."/>
            <person name="Jeong D.H."/>
            <person name="Jing Y."/>
            <person name="Jocker A."/>
            <person name="Kenton S.M."/>
            <person name="Kim D.J."/>
            <person name="Klee K."/>
            <person name="Lai H."/>
            <person name="Lang C."/>
            <person name="Lin S."/>
            <person name="Macmil S.L."/>
            <person name="Magdelenat G."/>
            <person name="Matthews L."/>
            <person name="McCorrison J."/>
            <person name="Monaghan E.L."/>
            <person name="Mun J.H."/>
            <person name="Najar F.Z."/>
            <person name="Nicholson C."/>
            <person name="Noirot C."/>
            <person name="O'Bleness M."/>
            <person name="Paule C.R."/>
            <person name="Poulain J."/>
            <person name="Prion F."/>
            <person name="Qin B."/>
            <person name="Qu C."/>
            <person name="Retzel E.F."/>
            <person name="Riddle C."/>
            <person name="Sallet E."/>
            <person name="Samain S."/>
            <person name="Samson N."/>
            <person name="Sanders I."/>
            <person name="Saurat O."/>
            <person name="Scarpelli C."/>
            <person name="Schiex T."/>
            <person name="Segurens B."/>
            <person name="Severin A.J."/>
            <person name="Sherrier D.J."/>
            <person name="Shi R."/>
            <person name="Sims S."/>
            <person name="Singer S.R."/>
            <person name="Sinharoy S."/>
            <person name="Sterck L."/>
            <person name="Viollet A."/>
            <person name="Wang B.B."/>
            <person name="Wang K."/>
            <person name="Wang M."/>
            <person name="Wang X."/>
            <person name="Warfsmann J."/>
            <person name="Weissenbach J."/>
            <person name="White D.D."/>
            <person name="White J.D."/>
            <person name="Wiley G.B."/>
            <person name="Wincker P."/>
            <person name="Xing Y."/>
            <person name="Yang L."/>
            <person name="Yao Z."/>
            <person name="Ying F."/>
            <person name="Zhai J."/>
            <person name="Zhou L."/>
            <person name="Zuber A."/>
            <person name="Denarie J."/>
            <person name="Dixon R.A."/>
            <person name="May G.D."/>
            <person name="Schwartz D.C."/>
            <person name="Rogers J."/>
            <person name="Quetier F."/>
            <person name="Town C.D."/>
            <person name="Roe B.A."/>
        </authorList>
    </citation>
    <scope>NUCLEOTIDE SEQUENCE [LARGE SCALE GENOMIC DNA]</scope>
    <source>
        <strain evidence="2">A17</strain>
        <strain evidence="3 4">cv. Jemalong A17</strain>
    </source>
</reference>
<protein>
    <submittedName>
        <fullName evidence="2">Transmembrane protein, putative</fullName>
    </submittedName>
</protein>
<evidence type="ECO:0000256" key="1">
    <source>
        <dbReference type="SAM" id="Phobius"/>
    </source>
</evidence>
<dbReference type="EnsemblPlants" id="KEH26630">
    <property type="protein sequence ID" value="KEH26630"/>
    <property type="gene ID" value="MTR_6g466470"/>
</dbReference>
<reference evidence="2 4" key="2">
    <citation type="journal article" date="2014" name="BMC Genomics">
        <title>An improved genome release (version Mt4.0) for the model legume Medicago truncatula.</title>
        <authorList>
            <person name="Tang H."/>
            <person name="Krishnakumar V."/>
            <person name="Bidwell S."/>
            <person name="Rosen B."/>
            <person name="Chan A."/>
            <person name="Zhou S."/>
            <person name="Gentzbittel L."/>
            <person name="Childs K.L."/>
            <person name="Yandell M."/>
            <person name="Gundlach H."/>
            <person name="Mayer K.F."/>
            <person name="Schwartz D.C."/>
            <person name="Town C.D."/>
        </authorList>
    </citation>
    <scope>GENOME REANNOTATION</scope>
    <source>
        <strain evidence="2">A17</strain>
        <strain evidence="3 4">cv. Jemalong A17</strain>
    </source>
</reference>
<dbReference type="AlphaFoldDB" id="A0A072ULA9"/>